<accession>R0LYF7</accession>
<name>R0LYF7_ANAPL</name>
<gene>
    <name evidence="1" type="ORF">Anapl_16803</name>
</gene>
<organism evidence="1 2">
    <name type="scientific">Anas platyrhynchos</name>
    <name type="common">Mallard</name>
    <name type="synonym">Anas boschas</name>
    <dbReference type="NCBI Taxonomy" id="8839"/>
    <lineage>
        <taxon>Eukaryota</taxon>
        <taxon>Metazoa</taxon>
        <taxon>Chordata</taxon>
        <taxon>Craniata</taxon>
        <taxon>Vertebrata</taxon>
        <taxon>Euteleostomi</taxon>
        <taxon>Archelosauria</taxon>
        <taxon>Archosauria</taxon>
        <taxon>Dinosauria</taxon>
        <taxon>Saurischia</taxon>
        <taxon>Theropoda</taxon>
        <taxon>Coelurosauria</taxon>
        <taxon>Aves</taxon>
        <taxon>Neognathae</taxon>
        <taxon>Galloanserae</taxon>
        <taxon>Anseriformes</taxon>
        <taxon>Anatidae</taxon>
        <taxon>Anatinae</taxon>
        <taxon>Anas</taxon>
    </lineage>
</organism>
<dbReference type="AlphaFoldDB" id="R0LYF7"/>
<dbReference type="EMBL" id="KB742578">
    <property type="protein sequence ID" value="EOB06855.1"/>
    <property type="molecule type" value="Genomic_DNA"/>
</dbReference>
<proteinExistence type="predicted"/>
<dbReference type="Proteomes" id="UP000296049">
    <property type="component" value="Unassembled WGS sequence"/>
</dbReference>
<protein>
    <submittedName>
        <fullName evidence="1">Uncharacterized protein</fullName>
    </submittedName>
</protein>
<sequence>MPYKAISAFLASPIVAPRTSAGLLQLAKRADANPHVSGLCSVVDENLKRDVVVISWTPKSKDNLYRLQILLQIANNFFTFLPNEISLVLLKEGQVNYSVCQFKLQGMPQVERSKCGSHPRTSLDRNDIDNSERRVFMKAAAAFHCQLLRLCQLLLPVDKMTESPLCEFCICLWGGRAKAIMNKSSNHNKGPKHKHWDLTSKHMLKPDEVDVPAQKILELMQQFRL</sequence>
<evidence type="ECO:0000313" key="2">
    <source>
        <dbReference type="Proteomes" id="UP000296049"/>
    </source>
</evidence>
<reference evidence="2" key="1">
    <citation type="journal article" date="2013" name="Nat. Genet.">
        <title>The duck genome and transcriptome provide insight into an avian influenza virus reservoir species.</title>
        <authorList>
            <person name="Huang Y."/>
            <person name="Li Y."/>
            <person name="Burt D.W."/>
            <person name="Chen H."/>
            <person name="Zhang Y."/>
            <person name="Qian W."/>
            <person name="Kim H."/>
            <person name="Gan S."/>
            <person name="Zhao Y."/>
            <person name="Li J."/>
            <person name="Yi K."/>
            <person name="Feng H."/>
            <person name="Zhu P."/>
            <person name="Li B."/>
            <person name="Liu Q."/>
            <person name="Fairley S."/>
            <person name="Magor K.E."/>
            <person name="Du Z."/>
            <person name="Hu X."/>
            <person name="Goodman L."/>
            <person name="Tafer H."/>
            <person name="Vignal A."/>
            <person name="Lee T."/>
            <person name="Kim K.W."/>
            <person name="Sheng Z."/>
            <person name="An Y."/>
            <person name="Searle S."/>
            <person name="Herrero J."/>
            <person name="Groenen M.A."/>
            <person name="Crooijmans R.P."/>
            <person name="Faraut T."/>
            <person name="Cai Q."/>
            <person name="Webster R.G."/>
            <person name="Aldridge J.R."/>
            <person name="Warren W.C."/>
            <person name="Bartschat S."/>
            <person name="Kehr S."/>
            <person name="Marz M."/>
            <person name="Stadler P.F."/>
            <person name="Smith J."/>
            <person name="Kraus R.H."/>
            <person name="Zhao Y."/>
            <person name="Ren L."/>
            <person name="Fei J."/>
            <person name="Morisson M."/>
            <person name="Kaiser P."/>
            <person name="Griffin D.K."/>
            <person name="Rao M."/>
            <person name="Pitel F."/>
            <person name="Wang J."/>
            <person name="Li N."/>
        </authorList>
    </citation>
    <scope>NUCLEOTIDE SEQUENCE [LARGE SCALE GENOMIC DNA]</scope>
</reference>
<keyword evidence="2" id="KW-1185">Reference proteome</keyword>
<evidence type="ECO:0000313" key="1">
    <source>
        <dbReference type="EMBL" id="EOB06855.1"/>
    </source>
</evidence>